<sequence length="207" mass="23430">MTQVDPNHFRRSLITITSTNVDLVDPSYPTGNICTGGTLQVKGRLKHAEWDLIPSHCAYESQTYQVTCEGFLASRHSLTDKTEKPDLWTDVDTLSPGLNKLKISLLPIAVFIERQDDPETPAPVFVEGLVLTLKDPAARKYERVGRFSAAERLAAYLFLDGLPKEKTKTSSEHHQKRIWEYRGKVEGFSFQGTRKWTRIPESDIVIV</sequence>
<dbReference type="AlphaFoldDB" id="A0A8H4CDN5"/>
<dbReference type="Proteomes" id="UP000613401">
    <property type="component" value="Unassembled WGS sequence"/>
</dbReference>
<accession>A0A8H4CDN5</accession>
<comment type="caution">
    <text evidence="1">The sequence shown here is derived from an EMBL/GenBank/DDBJ whole genome shotgun (WGS) entry which is preliminary data.</text>
</comment>
<name>A0A8H4CDN5_COLGL</name>
<evidence type="ECO:0000313" key="2">
    <source>
        <dbReference type="Proteomes" id="UP000613401"/>
    </source>
</evidence>
<reference evidence="1" key="2">
    <citation type="submission" date="2020-03" db="EMBL/GenBank/DDBJ databases">
        <authorList>
            <person name="Fu F.-F."/>
            <person name="Chen J."/>
        </authorList>
    </citation>
    <scope>NUCLEOTIDE SEQUENCE</scope>
    <source>
        <strain evidence="1">Lc1</strain>
    </source>
</reference>
<dbReference type="EMBL" id="WVTB01000065">
    <property type="protein sequence ID" value="KAF3802061.1"/>
    <property type="molecule type" value="Genomic_DNA"/>
</dbReference>
<reference evidence="1" key="1">
    <citation type="journal article" date="2020" name="Phytopathology">
        <title>Genome sequence and comparative analysis of Colletotrichum gloeosporioides isolated from Liriodendron leaves.</title>
        <authorList>
            <person name="Fu F.F."/>
            <person name="Hao Z."/>
            <person name="Wang P."/>
            <person name="Lu Y."/>
            <person name="Xue L.J."/>
            <person name="Wei G."/>
            <person name="Tian Y."/>
            <person name="Baishi H."/>
            <person name="Xu H."/>
            <person name="Shi J."/>
            <person name="Cheng T."/>
            <person name="Wang G."/>
            <person name="Yi Y."/>
            <person name="Chen J."/>
        </authorList>
    </citation>
    <scope>NUCLEOTIDE SEQUENCE</scope>
    <source>
        <strain evidence="1">Lc1</strain>
    </source>
</reference>
<keyword evidence="2" id="KW-1185">Reference proteome</keyword>
<protein>
    <submittedName>
        <fullName evidence="1">Uncharacterized protein</fullName>
    </submittedName>
</protein>
<dbReference type="RefSeq" id="XP_045261220.1">
    <property type="nucleotide sequence ID" value="XM_045412185.1"/>
</dbReference>
<organism evidence="1 2">
    <name type="scientific">Colletotrichum gloeosporioides</name>
    <name type="common">Anthracnose fungus</name>
    <name type="synonym">Glomerella cingulata</name>
    <dbReference type="NCBI Taxonomy" id="474922"/>
    <lineage>
        <taxon>Eukaryota</taxon>
        <taxon>Fungi</taxon>
        <taxon>Dikarya</taxon>
        <taxon>Ascomycota</taxon>
        <taxon>Pezizomycotina</taxon>
        <taxon>Sordariomycetes</taxon>
        <taxon>Hypocreomycetidae</taxon>
        <taxon>Glomerellales</taxon>
        <taxon>Glomerellaceae</taxon>
        <taxon>Colletotrichum</taxon>
        <taxon>Colletotrichum gloeosporioides species complex</taxon>
    </lineage>
</organism>
<proteinExistence type="predicted"/>
<evidence type="ECO:0000313" key="1">
    <source>
        <dbReference type="EMBL" id="KAF3802061.1"/>
    </source>
</evidence>
<dbReference type="GeneID" id="69019427"/>
<gene>
    <name evidence="1" type="ORF">GCG54_00012306</name>
</gene>